<keyword evidence="2" id="KW-0249">Electron transport</keyword>
<dbReference type="EMBL" id="AOJD01000079">
    <property type="protein sequence ID" value="ELZ32878.1"/>
    <property type="molecule type" value="Genomic_DNA"/>
</dbReference>
<reference evidence="5 6" key="1">
    <citation type="journal article" date="2014" name="PLoS Genet.">
        <title>Phylogenetically driven sequencing of extremely halophilic archaea reveals strategies for static and dynamic osmo-response.</title>
        <authorList>
            <person name="Becker E.A."/>
            <person name="Seitzer P.M."/>
            <person name="Tritt A."/>
            <person name="Larsen D."/>
            <person name="Krusor M."/>
            <person name="Yao A.I."/>
            <person name="Wu D."/>
            <person name="Madern D."/>
            <person name="Eisen J.A."/>
            <person name="Darling A.E."/>
            <person name="Facciotti M.T."/>
        </authorList>
    </citation>
    <scope>NUCLEOTIDE SEQUENCE [LARGE SCALE GENOMIC DNA]</scope>
    <source>
        <strain evidence="5 6">DSM 14210</strain>
    </source>
</reference>
<gene>
    <name evidence="5" type="ORF">C472_15374</name>
</gene>
<accession>M0DDI7</accession>
<name>M0DDI7_9EURY</name>
<feature type="compositionally biased region" description="Basic and acidic residues" evidence="3">
    <location>
        <begin position="68"/>
        <end position="80"/>
    </location>
</feature>
<dbReference type="NCBIfam" id="TIGR00412">
    <property type="entry name" value="redox_disulf_2"/>
    <property type="match status" value="1"/>
</dbReference>
<dbReference type="Proteomes" id="UP000011523">
    <property type="component" value="Unassembled WGS sequence"/>
</dbReference>
<dbReference type="InterPro" id="IPR005243">
    <property type="entry name" value="THIRX-like_proc"/>
</dbReference>
<feature type="region of interest" description="Disordered" evidence="3">
    <location>
        <begin position="59"/>
        <end position="80"/>
    </location>
</feature>
<dbReference type="PANTHER" id="PTHR36450">
    <property type="entry name" value="THIOREDOXIN"/>
    <property type="match status" value="1"/>
</dbReference>
<evidence type="ECO:0000256" key="1">
    <source>
        <dbReference type="ARBA" id="ARBA00007787"/>
    </source>
</evidence>
<dbReference type="AlphaFoldDB" id="M0DDI7"/>
<evidence type="ECO:0000313" key="5">
    <source>
        <dbReference type="EMBL" id="ELZ32878.1"/>
    </source>
</evidence>
<comment type="caution">
    <text evidence="5">The sequence shown here is derived from an EMBL/GenBank/DDBJ whole genome shotgun (WGS) entry which is preliminary data.</text>
</comment>
<feature type="domain" description="Thioredoxin-like fold" evidence="4">
    <location>
        <begin position="2"/>
        <end position="74"/>
    </location>
</feature>
<keyword evidence="2" id="KW-0813">Transport</keyword>
<dbReference type="OrthoDB" id="50016at2157"/>
<sequence length="80" mass="8640">MKITVYADCRKCARLKETTEAVVEELGVDADVTEESDMTKLAEKGVMSPPGLEIDGEIVHNGTTPPADHIESILTDHAES</sequence>
<dbReference type="PATRIC" id="fig|1227485.3.peg.3009"/>
<evidence type="ECO:0000313" key="6">
    <source>
        <dbReference type="Proteomes" id="UP000011523"/>
    </source>
</evidence>
<comment type="similarity">
    <text evidence="1">Belongs to the glutaredoxin family.</text>
</comment>
<dbReference type="RefSeq" id="WP_006630708.1">
    <property type="nucleotide sequence ID" value="NZ_AOJD01000079.1"/>
</dbReference>
<dbReference type="Gene3D" id="3.40.30.10">
    <property type="entry name" value="Glutaredoxin"/>
    <property type="match status" value="1"/>
</dbReference>
<evidence type="ECO:0000259" key="4">
    <source>
        <dbReference type="Pfam" id="PF13192"/>
    </source>
</evidence>
<evidence type="ECO:0000256" key="3">
    <source>
        <dbReference type="SAM" id="MobiDB-lite"/>
    </source>
</evidence>
<protein>
    <submittedName>
        <fullName evidence="5">Redox-active disulfide protein 2</fullName>
    </submittedName>
</protein>
<dbReference type="PANTHER" id="PTHR36450:SF1">
    <property type="entry name" value="THIOREDOXIN"/>
    <property type="match status" value="1"/>
</dbReference>
<dbReference type="Pfam" id="PF13192">
    <property type="entry name" value="Thioredoxin_3"/>
    <property type="match status" value="1"/>
</dbReference>
<dbReference type="InterPro" id="IPR012336">
    <property type="entry name" value="Thioredoxin-like_fold"/>
</dbReference>
<evidence type="ECO:0000256" key="2">
    <source>
        <dbReference type="ARBA" id="ARBA00022982"/>
    </source>
</evidence>
<proteinExistence type="inferred from homology"/>
<organism evidence="5 6">
    <name type="scientific">Halorubrum tebenquichense DSM 14210</name>
    <dbReference type="NCBI Taxonomy" id="1227485"/>
    <lineage>
        <taxon>Archaea</taxon>
        <taxon>Methanobacteriati</taxon>
        <taxon>Methanobacteriota</taxon>
        <taxon>Stenosarchaea group</taxon>
        <taxon>Halobacteria</taxon>
        <taxon>Halobacteriales</taxon>
        <taxon>Haloferacaceae</taxon>
        <taxon>Halorubrum</taxon>
    </lineage>
</organism>
<dbReference type="InterPro" id="IPR036249">
    <property type="entry name" value="Thioredoxin-like_sf"/>
</dbReference>
<dbReference type="SUPFAM" id="SSF52833">
    <property type="entry name" value="Thioredoxin-like"/>
    <property type="match status" value="1"/>
</dbReference>
<keyword evidence="6" id="KW-1185">Reference proteome</keyword>